<evidence type="ECO:0000256" key="14">
    <source>
        <dbReference type="ARBA" id="ARBA00042865"/>
    </source>
</evidence>
<evidence type="ECO:0000256" key="2">
    <source>
        <dbReference type="ARBA" id="ARBA00004648"/>
    </source>
</evidence>
<keyword evidence="10" id="KW-0333">Golgi apparatus</keyword>
<evidence type="ECO:0000256" key="8">
    <source>
        <dbReference type="ARBA" id="ARBA00022968"/>
    </source>
</evidence>
<sequence length="294" mass="35112">MKQAILITAYKNYFHLEKIINFFDSDFQIYIHLDRKSDITDHEREKIENYPQVKLLVQEYKVNWGGLNHLKAILYLSTMAVEDKENVYFHLISGHDHPIKNLEFFKLFYQRHGHRNFLEYFKVPFKGWGGNGGLDRLEYFNLFDIFNYKSDTESRWINNSLQLQRKLGLKRGFGVDFPEIYGGSTWWSLNRDALTYVLDYQEDHPSYLKRFRHTLCSEEFFFQTILLNSPFLESINNNNLRYIDWTPRNGNNPAVLDETDYQKIAQSDALFARKFDYPVSCRLMEQLSESKISK</sequence>
<keyword evidence="16" id="KW-1185">Reference proteome</keyword>
<keyword evidence="8" id="KW-0735">Signal-anchor</keyword>
<evidence type="ECO:0000256" key="5">
    <source>
        <dbReference type="ARBA" id="ARBA00022692"/>
    </source>
</evidence>
<proteinExistence type="predicted"/>
<keyword evidence="12" id="KW-1015">Disulfide bond</keyword>
<keyword evidence="6" id="KW-0479">Metal-binding</keyword>
<evidence type="ECO:0000256" key="6">
    <source>
        <dbReference type="ARBA" id="ARBA00022723"/>
    </source>
</evidence>
<organism evidence="15 16">
    <name type="scientific">Autumnicola edwardsiae</name>
    <dbReference type="NCBI Taxonomy" id="3075594"/>
    <lineage>
        <taxon>Bacteria</taxon>
        <taxon>Pseudomonadati</taxon>
        <taxon>Bacteroidota</taxon>
        <taxon>Flavobacteriia</taxon>
        <taxon>Flavobacteriales</taxon>
        <taxon>Flavobacteriaceae</taxon>
        <taxon>Autumnicola</taxon>
    </lineage>
</organism>
<name>A0ABU3CWX2_9FLAO</name>
<evidence type="ECO:0000256" key="1">
    <source>
        <dbReference type="ARBA" id="ARBA00004323"/>
    </source>
</evidence>
<protein>
    <recommendedName>
        <fullName evidence="14">Peptide O-xylosyltransferase</fullName>
    </recommendedName>
</protein>
<evidence type="ECO:0000313" key="15">
    <source>
        <dbReference type="EMBL" id="MDT0650829.1"/>
    </source>
</evidence>
<evidence type="ECO:0000256" key="11">
    <source>
        <dbReference type="ARBA" id="ARBA00023136"/>
    </source>
</evidence>
<dbReference type="InterPro" id="IPR003406">
    <property type="entry name" value="Glyco_trans_14"/>
</dbReference>
<evidence type="ECO:0000256" key="3">
    <source>
        <dbReference type="ARBA" id="ARBA00022676"/>
    </source>
</evidence>
<dbReference type="EMBL" id="JAVRHP010000062">
    <property type="protein sequence ID" value="MDT0650829.1"/>
    <property type="molecule type" value="Genomic_DNA"/>
</dbReference>
<dbReference type="Pfam" id="PF02485">
    <property type="entry name" value="Branch"/>
    <property type="match status" value="1"/>
</dbReference>
<dbReference type="PANTHER" id="PTHR46025">
    <property type="entry name" value="XYLOSYLTRANSFERASE OXT"/>
    <property type="match status" value="1"/>
</dbReference>
<dbReference type="RefSeq" id="WP_311484986.1">
    <property type="nucleotide sequence ID" value="NZ_JAVRHP010000062.1"/>
</dbReference>
<dbReference type="Proteomes" id="UP001248819">
    <property type="component" value="Unassembled WGS sequence"/>
</dbReference>
<gene>
    <name evidence="15" type="ORF">RM529_11760</name>
</gene>
<keyword evidence="9" id="KW-1133">Transmembrane helix</keyword>
<evidence type="ECO:0000256" key="13">
    <source>
        <dbReference type="ARBA" id="ARBA00023180"/>
    </source>
</evidence>
<keyword evidence="4" id="KW-0808">Transferase</keyword>
<evidence type="ECO:0000313" key="16">
    <source>
        <dbReference type="Proteomes" id="UP001248819"/>
    </source>
</evidence>
<reference evidence="15 16" key="1">
    <citation type="submission" date="2023-09" db="EMBL/GenBank/DDBJ databases">
        <authorList>
            <person name="Rey-Velasco X."/>
        </authorList>
    </citation>
    <scope>NUCLEOTIDE SEQUENCE [LARGE SCALE GENOMIC DNA]</scope>
    <source>
        <strain evidence="15 16">F297</strain>
    </source>
</reference>
<dbReference type="InterPro" id="IPR043538">
    <property type="entry name" value="XYLT"/>
</dbReference>
<keyword evidence="11" id="KW-0472">Membrane</keyword>
<evidence type="ECO:0000256" key="7">
    <source>
        <dbReference type="ARBA" id="ARBA00022824"/>
    </source>
</evidence>
<evidence type="ECO:0000256" key="4">
    <source>
        <dbReference type="ARBA" id="ARBA00022679"/>
    </source>
</evidence>
<keyword evidence="7" id="KW-0256">Endoplasmic reticulum</keyword>
<keyword evidence="3" id="KW-0328">Glycosyltransferase</keyword>
<evidence type="ECO:0000256" key="12">
    <source>
        <dbReference type="ARBA" id="ARBA00023157"/>
    </source>
</evidence>
<evidence type="ECO:0000256" key="10">
    <source>
        <dbReference type="ARBA" id="ARBA00023034"/>
    </source>
</evidence>
<keyword evidence="5" id="KW-0812">Transmembrane</keyword>
<comment type="subcellular location">
    <subcellularLocation>
        <location evidence="2">Endoplasmic reticulum membrane</location>
        <topology evidence="2">Single-pass type II membrane protein</topology>
    </subcellularLocation>
    <subcellularLocation>
        <location evidence="1">Golgi apparatus membrane</location>
        <topology evidence="1">Single-pass type II membrane protein</topology>
    </subcellularLocation>
</comment>
<dbReference type="PANTHER" id="PTHR46025:SF3">
    <property type="entry name" value="XYLOSYLTRANSFERASE OXT"/>
    <property type="match status" value="1"/>
</dbReference>
<accession>A0ABU3CWX2</accession>
<keyword evidence="13" id="KW-0325">Glycoprotein</keyword>
<comment type="caution">
    <text evidence="15">The sequence shown here is derived from an EMBL/GenBank/DDBJ whole genome shotgun (WGS) entry which is preliminary data.</text>
</comment>
<evidence type="ECO:0000256" key="9">
    <source>
        <dbReference type="ARBA" id="ARBA00022989"/>
    </source>
</evidence>